<name>A0A6A8A5C3_9HYPH</name>
<dbReference type="PROSITE" id="PS50943">
    <property type="entry name" value="HTH_CROC1"/>
    <property type="match status" value="1"/>
</dbReference>
<dbReference type="SMART" id="SM00530">
    <property type="entry name" value="HTH_XRE"/>
    <property type="match status" value="1"/>
</dbReference>
<dbReference type="PANTHER" id="PTHR46797:SF23">
    <property type="entry name" value="HTH-TYPE TRANSCRIPTIONAL REGULATOR SUTR"/>
    <property type="match status" value="1"/>
</dbReference>
<evidence type="ECO:0000256" key="2">
    <source>
        <dbReference type="ARBA" id="ARBA00023125"/>
    </source>
</evidence>
<dbReference type="InterPro" id="IPR050807">
    <property type="entry name" value="TransReg_Diox_bact_type"/>
</dbReference>
<keyword evidence="2" id="KW-0238">DNA-binding</keyword>
<dbReference type="CDD" id="cd00093">
    <property type="entry name" value="HTH_XRE"/>
    <property type="match status" value="1"/>
</dbReference>
<dbReference type="Proteomes" id="UP000435138">
    <property type="component" value="Unassembled WGS sequence"/>
</dbReference>
<dbReference type="Gene3D" id="1.10.260.40">
    <property type="entry name" value="lambda repressor-like DNA-binding domains"/>
    <property type="match status" value="1"/>
</dbReference>
<dbReference type="GO" id="GO:0003677">
    <property type="term" value="F:DNA binding"/>
    <property type="evidence" value="ECO:0007669"/>
    <property type="project" value="UniProtKB-KW"/>
</dbReference>
<keyword evidence="3" id="KW-0804">Transcription</keyword>
<proteinExistence type="predicted"/>
<dbReference type="EMBL" id="WIXI01000041">
    <property type="protein sequence ID" value="MQY46455.1"/>
    <property type="molecule type" value="Genomic_DNA"/>
</dbReference>
<dbReference type="InterPro" id="IPR010982">
    <property type="entry name" value="Lambda_DNA-bd_dom_sf"/>
</dbReference>
<dbReference type="SUPFAM" id="SSF47413">
    <property type="entry name" value="lambda repressor-like DNA-binding domains"/>
    <property type="match status" value="1"/>
</dbReference>
<dbReference type="GO" id="GO:0003700">
    <property type="term" value="F:DNA-binding transcription factor activity"/>
    <property type="evidence" value="ECO:0007669"/>
    <property type="project" value="TreeGrafter"/>
</dbReference>
<dbReference type="PANTHER" id="PTHR46797">
    <property type="entry name" value="HTH-TYPE TRANSCRIPTIONAL REGULATOR"/>
    <property type="match status" value="1"/>
</dbReference>
<evidence type="ECO:0000313" key="5">
    <source>
        <dbReference type="EMBL" id="MQY46455.1"/>
    </source>
</evidence>
<dbReference type="Pfam" id="PF01381">
    <property type="entry name" value="HTH_3"/>
    <property type="match status" value="1"/>
</dbReference>
<evidence type="ECO:0000259" key="4">
    <source>
        <dbReference type="PROSITE" id="PS50943"/>
    </source>
</evidence>
<organism evidence="5 6">
    <name type="scientific">Endobacterium cereale</name>
    <dbReference type="NCBI Taxonomy" id="2663029"/>
    <lineage>
        <taxon>Bacteria</taxon>
        <taxon>Pseudomonadati</taxon>
        <taxon>Pseudomonadota</taxon>
        <taxon>Alphaproteobacteria</taxon>
        <taxon>Hyphomicrobiales</taxon>
        <taxon>Rhizobiaceae</taxon>
        <taxon>Endobacterium</taxon>
    </lineage>
</organism>
<sequence length="78" mass="8463">MDLNGIMAVNLRRTRHGVNMSQEELAHRCGLSTRYIGDIERGKKSASLTVLGLIADALGTDPVELITRKPEQDGDLSG</sequence>
<keyword evidence="6" id="KW-1185">Reference proteome</keyword>
<accession>A0A6A8A5C3</accession>
<dbReference type="RefSeq" id="WP_153353951.1">
    <property type="nucleotide sequence ID" value="NZ_JAYKOO010000006.1"/>
</dbReference>
<dbReference type="InterPro" id="IPR001387">
    <property type="entry name" value="Cro/C1-type_HTH"/>
</dbReference>
<evidence type="ECO:0000256" key="1">
    <source>
        <dbReference type="ARBA" id="ARBA00023015"/>
    </source>
</evidence>
<gene>
    <name evidence="5" type="ORF">GAO09_10400</name>
</gene>
<evidence type="ECO:0000313" key="6">
    <source>
        <dbReference type="Proteomes" id="UP000435138"/>
    </source>
</evidence>
<dbReference type="GO" id="GO:0005829">
    <property type="term" value="C:cytosol"/>
    <property type="evidence" value="ECO:0007669"/>
    <property type="project" value="TreeGrafter"/>
</dbReference>
<keyword evidence="1" id="KW-0805">Transcription regulation</keyword>
<dbReference type="AlphaFoldDB" id="A0A6A8A5C3"/>
<feature type="domain" description="HTH cro/C1-type" evidence="4">
    <location>
        <begin position="11"/>
        <end position="65"/>
    </location>
</feature>
<reference evidence="5 6" key="1">
    <citation type="submission" date="2019-11" db="EMBL/GenBank/DDBJ databases">
        <title>Genome analysis of Rhizobacterium cereale a novel genus and species isolated from maize roots in North Spain.</title>
        <authorList>
            <person name="Menendez E."/>
            <person name="Flores-Felix J.D."/>
            <person name="Ramirez-Bahena M.-H."/>
            <person name="Igual J.M."/>
            <person name="Garcia-Fraile P."/>
            <person name="Peix A."/>
            <person name="Velazquez E."/>
        </authorList>
    </citation>
    <scope>NUCLEOTIDE SEQUENCE [LARGE SCALE GENOMIC DNA]</scope>
    <source>
        <strain evidence="5 6">RZME27</strain>
    </source>
</reference>
<comment type="caution">
    <text evidence="5">The sequence shown here is derived from an EMBL/GenBank/DDBJ whole genome shotgun (WGS) entry which is preliminary data.</text>
</comment>
<protein>
    <submittedName>
        <fullName evidence="5">Helix-turn-helix domain-containing protein</fullName>
    </submittedName>
</protein>
<evidence type="ECO:0000256" key="3">
    <source>
        <dbReference type="ARBA" id="ARBA00023163"/>
    </source>
</evidence>